<feature type="domain" description="Tyr recombinase" evidence="6">
    <location>
        <begin position="122"/>
        <end position="309"/>
    </location>
</feature>
<dbReference type="PROSITE" id="PS51898">
    <property type="entry name" value="TYR_RECOMBINASE"/>
    <property type="match status" value="1"/>
</dbReference>
<evidence type="ECO:0000313" key="8">
    <source>
        <dbReference type="EMBL" id="OGG87561.1"/>
    </source>
</evidence>
<dbReference type="Pfam" id="PF02899">
    <property type="entry name" value="Phage_int_SAM_1"/>
    <property type="match status" value="1"/>
</dbReference>
<dbReference type="Proteomes" id="UP000179136">
    <property type="component" value="Unassembled WGS sequence"/>
</dbReference>
<comment type="similarity">
    <text evidence="1">Belongs to the 'phage' integrase family.</text>
</comment>
<dbReference type="GO" id="GO:0003677">
    <property type="term" value="F:DNA binding"/>
    <property type="evidence" value="ECO:0007669"/>
    <property type="project" value="UniProtKB-UniRule"/>
</dbReference>
<dbReference type="SUPFAM" id="SSF47823">
    <property type="entry name" value="lambda integrase-like, N-terminal domain"/>
    <property type="match status" value="1"/>
</dbReference>
<evidence type="ECO:0000259" key="7">
    <source>
        <dbReference type="PROSITE" id="PS51900"/>
    </source>
</evidence>
<dbReference type="InterPro" id="IPR050090">
    <property type="entry name" value="Tyrosine_recombinase_XerCD"/>
</dbReference>
<name>A0A1F6FNY3_9BACT</name>
<dbReference type="Gene3D" id="1.10.150.130">
    <property type="match status" value="1"/>
</dbReference>
<evidence type="ECO:0008006" key="10">
    <source>
        <dbReference type="Google" id="ProtNLM"/>
    </source>
</evidence>
<dbReference type="PANTHER" id="PTHR30349">
    <property type="entry name" value="PHAGE INTEGRASE-RELATED"/>
    <property type="match status" value="1"/>
</dbReference>
<dbReference type="Pfam" id="PF00589">
    <property type="entry name" value="Phage_integrase"/>
    <property type="match status" value="1"/>
</dbReference>
<evidence type="ECO:0000256" key="3">
    <source>
        <dbReference type="ARBA" id="ARBA00023125"/>
    </source>
</evidence>
<evidence type="ECO:0000313" key="9">
    <source>
        <dbReference type="Proteomes" id="UP000179136"/>
    </source>
</evidence>
<organism evidence="8 9">
    <name type="scientific">Candidatus Kuenenbacteria bacterium RIFCSPHIGHO2_02_FULL_39_13</name>
    <dbReference type="NCBI Taxonomy" id="1798561"/>
    <lineage>
        <taxon>Bacteria</taxon>
        <taxon>Candidatus Kueneniibacteriota</taxon>
    </lineage>
</organism>
<sequence length="320" mass="37236">MTKSNKPIPHHINNFLDYLDIEKGLSNNSQKNYHRFLNKFIKWLETKGDIDLKPHQLSPQHIWDYKLYLSRSKCPKGNKYLKKSTQAYYLIALRSLVDYFSERDIASLPSSKIKLPKQTKDKIPNFLNLEEIEKLLLQPDIETKIGLRDRAIMEVLFSTGMRVAEVVALNIDQFNNLKKDTDDLEMAIIGKGEKPRTVYFSQRSFSWVKKYLAIRKDTDKALFIRYAGKKSESKRLSIRSIEKIVKKYAKLAGLPILTTPHTLRHSYATDLLTQGVDLRVVQEFLGHSSILTTQIYTHVTSKRLKDIHKKYHSGDRLKNN</sequence>
<evidence type="ECO:0000256" key="2">
    <source>
        <dbReference type="ARBA" id="ARBA00022908"/>
    </source>
</evidence>
<reference evidence="8 9" key="1">
    <citation type="journal article" date="2016" name="Nat. Commun.">
        <title>Thousands of microbial genomes shed light on interconnected biogeochemical processes in an aquifer system.</title>
        <authorList>
            <person name="Anantharaman K."/>
            <person name="Brown C.T."/>
            <person name="Hug L.A."/>
            <person name="Sharon I."/>
            <person name="Castelle C.J."/>
            <person name="Probst A.J."/>
            <person name="Thomas B.C."/>
            <person name="Singh A."/>
            <person name="Wilkins M.J."/>
            <person name="Karaoz U."/>
            <person name="Brodie E.L."/>
            <person name="Williams K.H."/>
            <person name="Hubbard S.S."/>
            <person name="Banfield J.F."/>
        </authorList>
    </citation>
    <scope>NUCLEOTIDE SEQUENCE [LARGE SCALE GENOMIC DNA]</scope>
</reference>
<dbReference type="InterPro" id="IPR002104">
    <property type="entry name" value="Integrase_catalytic"/>
</dbReference>
<keyword evidence="3 5" id="KW-0238">DNA-binding</keyword>
<dbReference type="AlphaFoldDB" id="A0A1F6FNY3"/>
<dbReference type="InterPro" id="IPR010998">
    <property type="entry name" value="Integrase_recombinase_N"/>
</dbReference>
<protein>
    <recommendedName>
        <fullName evidence="10">Tyrosine recombinase XerC</fullName>
    </recommendedName>
</protein>
<evidence type="ECO:0000256" key="5">
    <source>
        <dbReference type="PROSITE-ProRule" id="PRU01248"/>
    </source>
</evidence>
<dbReference type="InterPro" id="IPR004107">
    <property type="entry name" value="Integrase_SAM-like_N"/>
</dbReference>
<dbReference type="CDD" id="cd00798">
    <property type="entry name" value="INT_XerDC_C"/>
    <property type="match status" value="1"/>
</dbReference>
<dbReference type="InterPro" id="IPR011010">
    <property type="entry name" value="DNA_brk_join_enz"/>
</dbReference>
<dbReference type="InterPro" id="IPR013762">
    <property type="entry name" value="Integrase-like_cat_sf"/>
</dbReference>
<dbReference type="PROSITE" id="PS51900">
    <property type="entry name" value="CB"/>
    <property type="match status" value="1"/>
</dbReference>
<evidence type="ECO:0000256" key="4">
    <source>
        <dbReference type="ARBA" id="ARBA00023172"/>
    </source>
</evidence>
<dbReference type="STRING" id="1798561.A3B87_02765"/>
<comment type="caution">
    <text evidence="8">The sequence shown here is derived from an EMBL/GenBank/DDBJ whole genome shotgun (WGS) entry which is preliminary data.</text>
</comment>
<gene>
    <name evidence="8" type="ORF">A3B87_02765</name>
</gene>
<evidence type="ECO:0000259" key="6">
    <source>
        <dbReference type="PROSITE" id="PS51898"/>
    </source>
</evidence>
<dbReference type="GO" id="GO:0006310">
    <property type="term" value="P:DNA recombination"/>
    <property type="evidence" value="ECO:0007669"/>
    <property type="project" value="UniProtKB-KW"/>
</dbReference>
<accession>A0A1F6FNY3</accession>
<feature type="domain" description="Core-binding (CB)" evidence="7">
    <location>
        <begin position="6"/>
        <end position="101"/>
    </location>
</feature>
<dbReference type="Gene3D" id="1.10.443.10">
    <property type="entry name" value="Intergrase catalytic core"/>
    <property type="match status" value="1"/>
</dbReference>
<dbReference type="GO" id="GO:0015074">
    <property type="term" value="P:DNA integration"/>
    <property type="evidence" value="ECO:0007669"/>
    <property type="project" value="UniProtKB-KW"/>
</dbReference>
<keyword evidence="4" id="KW-0233">DNA recombination</keyword>
<proteinExistence type="inferred from homology"/>
<dbReference type="EMBL" id="MFMW01000007">
    <property type="protein sequence ID" value="OGG87561.1"/>
    <property type="molecule type" value="Genomic_DNA"/>
</dbReference>
<keyword evidence="2" id="KW-0229">DNA integration</keyword>
<dbReference type="SUPFAM" id="SSF56349">
    <property type="entry name" value="DNA breaking-rejoining enzymes"/>
    <property type="match status" value="1"/>
</dbReference>
<dbReference type="InterPro" id="IPR044068">
    <property type="entry name" value="CB"/>
</dbReference>
<dbReference type="PANTHER" id="PTHR30349:SF41">
    <property type="entry name" value="INTEGRASE_RECOMBINASE PROTEIN MJ0367-RELATED"/>
    <property type="match status" value="1"/>
</dbReference>
<evidence type="ECO:0000256" key="1">
    <source>
        <dbReference type="ARBA" id="ARBA00008857"/>
    </source>
</evidence>